<name>A0A150FTH0_GONPE</name>
<keyword evidence="2" id="KW-1185">Reference proteome</keyword>
<sequence>MMSSLSEWGSVAVPGMKPAMVFVADLQCMSEWVLIQELNPILEQRGLERVEFIDKALSKLKAKYLCEAVKEEMLEVLADFFTAKTGSKEVALAAMREWPLVTAWRRQRVALASPWCASKIDRATLESLKQQVQQAEPYAPVRNAAMVLIGAAEKMIAET</sequence>
<evidence type="ECO:0000313" key="1">
    <source>
        <dbReference type="EMBL" id="KXZ40923.1"/>
    </source>
</evidence>
<organism evidence="1 2">
    <name type="scientific">Gonium pectorale</name>
    <name type="common">Green alga</name>
    <dbReference type="NCBI Taxonomy" id="33097"/>
    <lineage>
        <taxon>Eukaryota</taxon>
        <taxon>Viridiplantae</taxon>
        <taxon>Chlorophyta</taxon>
        <taxon>core chlorophytes</taxon>
        <taxon>Chlorophyceae</taxon>
        <taxon>CS clade</taxon>
        <taxon>Chlamydomonadales</taxon>
        <taxon>Volvocaceae</taxon>
        <taxon>Gonium</taxon>
    </lineage>
</organism>
<dbReference type="EMBL" id="LSYV01001290">
    <property type="protein sequence ID" value="KXZ40923.1"/>
    <property type="molecule type" value="Genomic_DNA"/>
</dbReference>
<comment type="caution">
    <text evidence="1">The sequence shown here is derived from an EMBL/GenBank/DDBJ whole genome shotgun (WGS) entry which is preliminary data.</text>
</comment>
<dbReference type="Proteomes" id="UP000075714">
    <property type="component" value="Unassembled WGS sequence"/>
</dbReference>
<gene>
    <name evidence="1" type="ORF">GPECTOR_1296g542</name>
</gene>
<dbReference type="AlphaFoldDB" id="A0A150FTH0"/>
<accession>A0A150FTH0</accession>
<proteinExistence type="predicted"/>
<protein>
    <submittedName>
        <fullName evidence="1">Uncharacterized protein</fullName>
    </submittedName>
</protein>
<reference evidence="2" key="1">
    <citation type="journal article" date="2016" name="Nat. Commun.">
        <title>The Gonium pectorale genome demonstrates co-option of cell cycle regulation during the evolution of multicellularity.</title>
        <authorList>
            <person name="Hanschen E.R."/>
            <person name="Marriage T.N."/>
            <person name="Ferris P.J."/>
            <person name="Hamaji T."/>
            <person name="Toyoda A."/>
            <person name="Fujiyama A."/>
            <person name="Neme R."/>
            <person name="Noguchi H."/>
            <person name="Minakuchi Y."/>
            <person name="Suzuki M."/>
            <person name="Kawai-Toyooka H."/>
            <person name="Smith D.R."/>
            <person name="Sparks H."/>
            <person name="Anderson J."/>
            <person name="Bakaric R."/>
            <person name="Luria V."/>
            <person name="Karger A."/>
            <person name="Kirschner M.W."/>
            <person name="Durand P.M."/>
            <person name="Michod R.E."/>
            <person name="Nozaki H."/>
            <person name="Olson B.J."/>
        </authorList>
    </citation>
    <scope>NUCLEOTIDE SEQUENCE [LARGE SCALE GENOMIC DNA]</scope>
    <source>
        <strain evidence="2">NIES-2863</strain>
    </source>
</reference>
<dbReference type="OrthoDB" id="543633at2759"/>
<evidence type="ECO:0000313" key="2">
    <source>
        <dbReference type="Proteomes" id="UP000075714"/>
    </source>
</evidence>